<keyword evidence="1" id="KW-0472">Membrane</keyword>
<dbReference type="Proteomes" id="UP001153076">
    <property type="component" value="Unassembled WGS sequence"/>
</dbReference>
<gene>
    <name evidence="2" type="ORF">Cgig2_014269</name>
</gene>
<evidence type="ECO:0000313" key="2">
    <source>
        <dbReference type="EMBL" id="KAJ8422204.1"/>
    </source>
</evidence>
<accession>A0A9Q1GMJ4</accession>
<sequence>MDDKKSKILALFLVVTLISLIAVAALYLGPSWQFFCVFGAAISVIFAVFIWLIRHRSKDSGHILPQRQKQMMSRELSVPCSFLRKVAGVPTKFRHIDESQVKNLVYVALWCIQEKARRRPTMAQVVDMLEGHLRVDEPPETEMIIVDLLSIDKDKVQGKCRIKATGVILSDSGTTTPAATSTFDNTTIFSGR</sequence>
<comment type="caution">
    <text evidence="2">The sequence shown here is derived from an EMBL/GenBank/DDBJ whole genome shotgun (WGS) entry which is preliminary data.</text>
</comment>
<keyword evidence="1" id="KW-1133">Transmembrane helix</keyword>
<feature type="transmembrane region" description="Helical" evidence="1">
    <location>
        <begin position="7"/>
        <end position="26"/>
    </location>
</feature>
<evidence type="ECO:0000313" key="3">
    <source>
        <dbReference type="Proteomes" id="UP001153076"/>
    </source>
</evidence>
<name>A0A9Q1GMJ4_9CARY</name>
<keyword evidence="1" id="KW-0812">Transmembrane</keyword>
<proteinExistence type="predicted"/>
<dbReference type="OrthoDB" id="2418081at2759"/>
<protein>
    <submittedName>
        <fullName evidence="2">Uncharacterized protein</fullName>
    </submittedName>
</protein>
<reference evidence="2" key="1">
    <citation type="submission" date="2022-04" db="EMBL/GenBank/DDBJ databases">
        <title>Carnegiea gigantea Genome sequencing and assembly v2.</title>
        <authorList>
            <person name="Copetti D."/>
            <person name="Sanderson M.J."/>
            <person name="Burquez A."/>
            <person name="Wojciechowski M.F."/>
        </authorList>
    </citation>
    <scope>NUCLEOTIDE SEQUENCE</scope>
    <source>
        <strain evidence="2">SGP5-SGP5p</strain>
        <tissue evidence="2">Aerial part</tissue>
    </source>
</reference>
<evidence type="ECO:0000256" key="1">
    <source>
        <dbReference type="SAM" id="Phobius"/>
    </source>
</evidence>
<dbReference type="AlphaFoldDB" id="A0A9Q1GMJ4"/>
<organism evidence="2 3">
    <name type="scientific">Carnegiea gigantea</name>
    <dbReference type="NCBI Taxonomy" id="171969"/>
    <lineage>
        <taxon>Eukaryota</taxon>
        <taxon>Viridiplantae</taxon>
        <taxon>Streptophyta</taxon>
        <taxon>Embryophyta</taxon>
        <taxon>Tracheophyta</taxon>
        <taxon>Spermatophyta</taxon>
        <taxon>Magnoliopsida</taxon>
        <taxon>eudicotyledons</taxon>
        <taxon>Gunneridae</taxon>
        <taxon>Pentapetalae</taxon>
        <taxon>Caryophyllales</taxon>
        <taxon>Cactineae</taxon>
        <taxon>Cactaceae</taxon>
        <taxon>Cactoideae</taxon>
        <taxon>Echinocereeae</taxon>
        <taxon>Carnegiea</taxon>
    </lineage>
</organism>
<keyword evidence="3" id="KW-1185">Reference proteome</keyword>
<dbReference type="EMBL" id="JAKOGI010002342">
    <property type="protein sequence ID" value="KAJ8422204.1"/>
    <property type="molecule type" value="Genomic_DNA"/>
</dbReference>
<feature type="transmembrane region" description="Helical" evidence="1">
    <location>
        <begin position="32"/>
        <end position="53"/>
    </location>
</feature>
<dbReference type="Gene3D" id="1.10.510.10">
    <property type="entry name" value="Transferase(Phosphotransferase) domain 1"/>
    <property type="match status" value="1"/>
</dbReference>